<keyword evidence="2" id="KW-0472">Membrane</keyword>
<keyword evidence="2" id="KW-1133">Transmembrane helix</keyword>
<proteinExistence type="predicted"/>
<dbReference type="EMBL" id="BPMK01000021">
    <property type="protein sequence ID" value="GIZ53850.1"/>
    <property type="molecule type" value="Genomic_DNA"/>
</dbReference>
<evidence type="ECO:0000313" key="3">
    <source>
        <dbReference type="EMBL" id="GIZ53850.1"/>
    </source>
</evidence>
<comment type="caution">
    <text evidence="3">The sequence shown here is derived from an EMBL/GenBank/DDBJ whole genome shotgun (WGS) entry which is preliminary data.</text>
</comment>
<gene>
    <name evidence="3" type="ORF">NCCP691_38640</name>
</gene>
<accession>A0ABQ4Q9H2</accession>
<evidence type="ECO:0000313" key="4">
    <source>
        <dbReference type="Proteomes" id="UP000887222"/>
    </source>
</evidence>
<dbReference type="RefSeq" id="WP_220810264.1">
    <property type="nucleotide sequence ID" value="NZ_BPMK01000021.1"/>
</dbReference>
<evidence type="ECO:0000256" key="2">
    <source>
        <dbReference type="SAM" id="Phobius"/>
    </source>
</evidence>
<sequence>MHTLDVIDSALQWETERQNRLHQQALELKKKQALEDSHQAAPAMMPAAAVDAAPGLPDRVSRIPDMRSALIPFEETAGDEVWSKPFALTKADLEPWTSFLAGYNQSRLFLQPAGGAASAAAAQAQDPSHLDYAVRALLTLKRVPPRLVLEPPVQINRQVEYQDVEAELQASEGRLRRDTMLKLAQELHQKQLARAVEAGRKLGDDLYEAMMGEGYVNLIRAWERVHDRKPSIEELHVMLSTGKVKALPQRAPASAPSPTLASAPATTPASAPAVESGARRSGTAAFAQHAAPAAARPAPRPPAMEPVAEDDDDADALVSLGAARRIARDEHRPAPKAKPVPRIYWYLLHAAASSASAAALAWFWLG</sequence>
<protein>
    <submittedName>
        <fullName evidence="3">Uncharacterized protein</fullName>
    </submittedName>
</protein>
<feature type="transmembrane region" description="Helical" evidence="2">
    <location>
        <begin position="343"/>
        <end position="365"/>
    </location>
</feature>
<dbReference type="Proteomes" id="UP000887222">
    <property type="component" value="Unassembled WGS sequence"/>
</dbReference>
<reference evidence="3 4" key="1">
    <citation type="journal article" date="2022" name="Int. J. Syst. Evol. Microbiol.">
        <title>Noviherbaspirillum aridicola sp. nov., isolated from an arid soil in Pakistan.</title>
        <authorList>
            <person name="Khan I.U."/>
            <person name="Saqib M."/>
            <person name="Amin A."/>
            <person name="Hussain F."/>
            <person name="Li L."/>
            <person name="Liu Y.H."/>
            <person name="Fang B.Z."/>
            <person name="Ahmed I."/>
            <person name="Li W.J."/>
        </authorList>
    </citation>
    <scope>NUCLEOTIDE SEQUENCE [LARGE SCALE GENOMIC DNA]</scope>
    <source>
        <strain evidence="3 4">NCCP-691</strain>
    </source>
</reference>
<feature type="compositionally biased region" description="Low complexity" evidence="1">
    <location>
        <begin position="251"/>
        <end position="273"/>
    </location>
</feature>
<evidence type="ECO:0000256" key="1">
    <source>
        <dbReference type="SAM" id="MobiDB-lite"/>
    </source>
</evidence>
<organism evidence="3 4">
    <name type="scientific">Noviherbaspirillum aridicola</name>
    <dbReference type="NCBI Taxonomy" id="2849687"/>
    <lineage>
        <taxon>Bacteria</taxon>
        <taxon>Pseudomonadati</taxon>
        <taxon>Pseudomonadota</taxon>
        <taxon>Betaproteobacteria</taxon>
        <taxon>Burkholderiales</taxon>
        <taxon>Oxalobacteraceae</taxon>
        <taxon>Noviherbaspirillum</taxon>
    </lineage>
</organism>
<name>A0ABQ4Q9H2_9BURK</name>
<keyword evidence="2" id="KW-0812">Transmembrane</keyword>
<feature type="compositionally biased region" description="Low complexity" evidence="1">
    <location>
        <begin position="284"/>
        <end position="297"/>
    </location>
</feature>
<keyword evidence="4" id="KW-1185">Reference proteome</keyword>
<feature type="region of interest" description="Disordered" evidence="1">
    <location>
        <begin position="247"/>
        <end position="309"/>
    </location>
</feature>